<dbReference type="InterPro" id="IPR002376">
    <property type="entry name" value="Formyl_transf_N"/>
</dbReference>
<keyword evidence="3" id="KW-1185">Reference proteome</keyword>
<dbReference type="GO" id="GO:0004479">
    <property type="term" value="F:methionyl-tRNA formyltransferase activity"/>
    <property type="evidence" value="ECO:0007669"/>
    <property type="project" value="TreeGrafter"/>
</dbReference>
<evidence type="ECO:0000313" key="2">
    <source>
        <dbReference type="EMBL" id="VUD74646.1"/>
    </source>
</evidence>
<sequence>MARARIALFVLEALPNARAMRRFVADYAREIAFVGLSNAERPAAGGLVGQVRQHLARSGPAILPYLAINFGLPDLMRPLSPLTQALARTRDLSETTPLAALCARHGVPVLSVDDVNGPEVAGALRSHAPDLIVTYHFDQILTAETIAAARLGGVNAHPGLLPRHRGPVPTIHALAEGPDTFGMTLHRLAPRIDAGAILAQERFRLTPGITATRASVQLHQHGLLMLQSLLDRIAREGAVPEGRSVPVLPYCGFPDAAMLKAMRARGQKLTDIRDLADALALNAWG</sequence>
<dbReference type="InterPro" id="IPR036477">
    <property type="entry name" value="Formyl_transf_N_sf"/>
</dbReference>
<accession>A0A509EJR2</accession>
<dbReference type="GO" id="GO:0005829">
    <property type="term" value="C:cytosol"/>
    <property type="evidence" value="ECO:0007669"/>
    <property type="project" value="TreeGrafter"/>
</dbReference>
<dbReference type="EMBL" id="CABFPH010000142">
    <property type="protein sequence ID" value="VUD74646.1"/>
    <property type="molecule type" value="Genomic_DNA"/>
</dbReference>
<protein>
    <submittedName>
        <fullName evidence="2">Bifunctional polymyxin resistance protein ArnA</fullName>
    </submittedName>
</protein>
<dbReference type="SUPFAM" id="SSF53328">
    <property type="entry name" value="Formyltransferase"/>
    <property type="match status" value="1"/>
</dbReference>
<gene>
    <name evidence="2" type="primary">arnA</name>
    <name evidence="2" type="ORF">MET9862_05279</name>
</gene>
<dbReference type="AlphaFoldDB" id="A0A509EJR2"/>
<evidence type="ECO:0000259" key="1">
    <source>
        <dbReference type="Pfam" id="PF00551"/>
    </source>
</evidence>
<dbReference type="OrthoDB" id="5355061at2"/>
<reference evidence="2 3" key="1">
    <citation type="submission" date="2019-06" db="EMBL/GenBank/DDBJ databases">
        <authorList>
            <person name="Rodrigo-Torres L."/>
            <person name="Arahal R. D."/>
            <person name="Lucena T."/>
        </authorList>
    </citation>
    <scope>NUCLEOTIDE SEQUENCE [LARGE SCALE GENOMIC DNA]</scope>
    <source>
        <strain evidence="2 3">SB0023/3</strain>
    </source>
</reference>
<feature type="domain" description="Formyl transferase N-terminal" evidence="1">
    <location>
        <begin position="115"/>
        <end position="220"/>
    </location>
</feature>
<organism evidence="2 3">
    <name type="scientific">Methylobacterium symbioticum</name>
    <dbReference type="NCBI Taxonomy" id="2584084"/>
    <lineage>
        <taxon>Bacteria</taxon>
        <taxon>Pseudomonadati</taxon>
        <taxon>Pseudomonadota</taxon>
        <taxon>Alphaproteobacteria</taxon>
        <taxon>Hyphomicrobiales</taxon>
        <taxon>Methylobacteriaceae</taxon>
        <taxon>Methylobacterium</taxon>
    </lineage>
</organism>
<dbReference type="Proteomes" id="UP000410984">
    <property type="component" value="Unassembled WGS sequence"/>
</dbReference>
<evidence type="ECO:0000313" key="3">
    <source>
        <dbReference type="Proteomes" id="UP000410984"/>
    </source>
</evidence>
<dbReference type="PANTHER" id="PTHR11138:SF5">
    <property type="entry name" value="METHIONYL-TRNA FORMYLTRANSFERASE, MITOCHONDRIAL"/>
    <property type="match status" value="1"/>
</dbReference>
<dbReference type="PANTHER" id="PTHR11138">
    <property type="entry name" value="METHIONYL-TRNA FORMYLTRANSFERASE"/>
    <property type="match status" value="1"/>
</dbReference>
<name>A0A509EJR2_9HYPH</name>
<dbReference type="Gene3D" id="3.40.50.12230">
    <property type="match status" value="1"/>
</dbReference>
<dbReference type="Pfam" id="PF00551">
    <property type="entry name" value="Formyl_trans_N"/>
    <property type="match status" value="1"/>
</dbReference>
<dbReference type="RefSeq" id="WP_142585922.1">
    <property type="nucleotide sequence ID" value="NZ_CABFPH010000142.1"/>
</dbReference>
<proteinExistence type="predicted"/>